<keyword evidence="1" id="KW-0805">Transcription regulation</keyword>
<feature type="domain" description="Cyclic nucleotide-binding" evidence="4">
    <location>
        <begin position="19"/>
        <end position="132"/>
    </location>
</feature>
<evidence type="ECO:0000259" key="4">
    <source>
        <dbReference type="PROSITE" id="PS50042"/>
    </source>
</evidence>
<dbReference type="InterPro" id="IPR036390">
    <property type="entry name" value="WH_DNA-bd_sf"/>
</dbReference>
<dbReference type="SMART" id="SM00419">
    <property type="entry name" value="HTH_CRP"/>
    <property type="match status" value="1"/>
</dbReference>
<dbReference type="SMART" id="SM00100">
    <property type="entry name" value="cNMP"/>
    <property type="match status" value="1"/>
</dbReference>
<organism evidence="6 7">
    <name type="scientific">Rhodoferax ferrireducens</name>
    <dbReference type="NCBI Taxonomy" id="192843"/>
    <lineage>
        <taxon>Bacteria</taxon>
        <taxon>Pseudomonadati</taxon>
        <taxon>Pseudomonadota</taxon>
        <taxon>Betaproteobacteria</taxon>
        <taxon>Burkholderiales</taxon>
        <taxon>Comamonadaceae</taxon>
        <taxon>Rhodoferax</taxon>
    </lineage>
</organism>
<keyword evidence="3" id="KW-0804">Transcription</keyword>
<evidence type="ECO:0000256" key="2">
    <source>
        <dbReference type="ARBA" id="ARBA00023125"/>
    </source>
</evidence>
<dbReference type="PANTHER" id="PTHR24567">
    <property type="entry name" value="CRP FAMILY TRANSCRIPTIONAL REGULATORY PROTEIN"/>
    <property type="match status" value="1"/>
</dbReference>
<dbReference type="RefSeq" id="WP_116607330.1">
    <property type="nucleotide sequence ID" value="NZ_JAVDXT010000004.1"/>
</dbReference>
<dbReference type="EMBL" id="JAVDXT010000004">
    <property type="protein sequence ID" value="MDR7379114.1"/>
    <property type="molecule type" value="Genomic_DNA"/>
</dbReference>
<dbReference type="Gene3D" id="2.60.120.10">
    <property type="entry name" value="Jelly Rolls"/>
    <property type="match status" value="1"/>
</dbReference>
<evidence type="ECO:0000259" key="5">
    <source>
        <dbReference type="PROSITE" id="PS51063"/>
    </source>
</evidence>
<gene>
    <name evidence="6" type="ORF">J2X19_003808</name>
</gene>
<dbReference type="CDD" id="cd00038">
    <property type="entry name" value="CAP_ED"/>
    <property type="match status" value="1"/>
</dbReference>
<evidence type="ECO:0000256" key="1">
    <source>
        <dbReference type="ARBA" id="ARBA00023015"/>
    </source>
</evidence>
<dbReference type="PRINTS" id="PR00103">
    <property type="entry name" value="CAMPKINASE"/>
</dbReference>
<dbReference type="InterPro" id="IPR018490">
    <property type="entry name" value="cNMP-bd_dom_sf"/>
</dbReference>
<evidence type="ECO:0000256" key="3">
    <source>
        <dbReference type="ARBA" id="ARBA00023163"/>
    </source>
</evidence>
<evidence type="ECO:0000313" key="7">
    <source>
        <dbReference type="Proteomes" id="UP001180487"/>
    </source>
</evidence>
<dbReference type="Pfam" id="PF13545">
    <property type="entry name" value="HTH_Crp_2"/>
    <property type="match status" value="1"/>
</dbReference>
<dbReference type="PROSITE" id="PS50042">
    <property type="entry name" value="CNMP_BINDING_3"/>
    <property type="match status" value="1"/>
</dbReference>
<dbReference type="PANTHER" id="PTHR24567:SF74">
    <property type="entry name" value="HTH-TYPE TRANSCRIPTIONAL REGULATOR ARCR"/>
    <property type="match status" value="1"/>
</dbReference>
<dbReference type="Proteomes" id="UP001180487">
    <property type="component" value="Unassembled WGS sequence"/>
</dbReference>
<feature type="domain" description="HTH crp-type" evidence="5">
    <location>
        <begin position="146"/>
        <end position="216"/>
    </location>
</feature>
<dbReference type="InterPro" id="IPR012318">
    <property type="entry name" value="HTH_CRP"/>
</dbReference>
<dbReference type="CDD" id="cd00092">
    <property type="entry name" value="HTH_CRP"/>
    <property type="match status" value="1"/>
</dbReference>
<reference evidence="6 7" key="1">
    <citation type="submission" date="2023-07" db="EMBL/GenBank/DDBJ databases">
        <title>Sorghum-associated microbial communities from plants grown in Nebraska, USA.</title>
        <authorList>
            <person name="Schachtman D."/>
        </authorList>
    </citation>
    <scope>NUCLEOTIDE SEQUENCE [LARGE SCALE GENOMIC DNA]</scope>
    <source>
        <strain evidence="6 7">BE313</strain>
    </source>
</reference>
<dbReference type="Gene3D" id="1.10.10.10">
    <property type="entry name" value="Winged helix-like DNA-binding domain superfamily/Winged helix DNA-binding domain"/>
    <property type="match status" value="1"/>
</dbReference>
<dbReference type="InterPro" id="IPR050397">
    <property type="entry name" value="Env_Response_Regulators"/>
</dbReference>
<name>A0ABU2CCR7_9BURK</name>
<proteinExistence type="predicted"/>
<dbReference type="InterPro" id="IPR036388">
    <property type="entry name" value="WH-like_DNA-bd_sf"/>
</dbReference>
<dbReference type="InterPro" id="IPR014710">
    <property type="entry name" value="RmlC-like_jellyroll"/>
</dbReference>
<dbReference type="PROSITE" id="PS51063">
    <property type="entry name" value="HTH_CRP_2"/>
    <property type="match status" value="1"/>
</dbReference>
<evidence type="ECO:0000313" key="6">
    <source>
        <dbReference type="EMBL" id="MDR7379114.1"/>
    </source>
</evidence>
<dbReference type="SUPFAM" id="SSF46785">
    <property type="entry name" value="Winged helix' DNA-binding domain"/>
    <property type="match status" value="1"/>
</dbReference>
<dbReference type="InterPro" id="IPR000595">
    <property type="entry name" value="cNMP-bd_dom"/>
</dbReference>
<dbReference type="Pfam" id="PF00027">
    <property type="entry name" value="cNMP_binding"/>
    <property type="match status" value="1"/>
</dbReference>
<accession>A0ABU2CCR7</accession>
<keyword evidence="7" id="KW-1185">Reference proteome</keyword>
<keyword evidence="2" id="KW-0238">DNA-binding</keyword>
<protein>
    <submittedName>
        <fullName evidence="6">CRP/FNR family cyclic AMP-dependent transcriptional regulator</fullName>
    </submittedName>
</protein>
<dbReference type="SUPFAM" id="SSF51206">
    <property type="entry name" value="cAMP-binding domain-like"/>
    <property type="match status" value="1"/>
</dbReference>
<comment type="caution">
    <text evidence="6">The sequence shown here is derived from an EMBL/GenBank/DDBJ whole genome shotgun (WGS) entry which is preliminary data.</text>
</comment>
<sequence>MQTPLPTLTQRFCDDPSHPQLVRELVPLGEVRRYRKGSILIHEADAGDTLFVVVDGRVKVYCTDDNDKEITFGVIGPGEYFGEMALDGGPRAASVVTLESTVCALLTRTTLLGFIARHPEFALHLLSKVIRRARMATNSARNLAFVDVYGRLSQCLLGLASPQEDGTHKITERLTHQEIASRTGCSREMVSRILKDLENGGYVRIDNRQIVLMQPLPARW</sequence>